<evidence type="ECO:0000256" key="3">
    <source>
        <dbReference type="ARBA" id="ARBA00022729"/>
    </source>
</evidence>
<feature type="chain" id="PRO_5032844042" description="non-specific serine/threonine protein kinase" evidence="7">
    <location>
        <begin position="25"/>
        <end position="400"/>
    </location>
</feature>
<dbReference type="Pfam" id="PF01453">
    <property type="entry name" value="B_lectin"/>
    <property type="match status" value="1"/>
</dbReference>
<dbReference type="OrthoDB" id="4062651at2759"/>
<evidence type="ECO:0000256" key="4">
    <source>
        <dbReference type="ARBA" id="ARBA00023170"/>
    </source>
</evidence>
<comment type="catalytic activity">
    <reaction evidence="6">
        <text>L-seryl-[protein] + ATP = O-phospho-L-seryl-[protein] + ADP + H(+)</text>
        <dbReference type="Rhea" id="RHEA:17989"/>
        <dbReference type="Rhea" id="RHEA-COMP:9863"/>
        <dbReference type="Rhea" id="RHEA-COMP:11604"/>
        <dbReference type="ChEBI" id="CHEBI:15378"/>
        <dbReference type="ChEBI" id="CHEBI:29999"/>
        <dbReference type="ChEBI" id="CHEBI:30616"/>
        <dbReference type="ChEBI" id="CHEBI:83421"/>
        <dbReference type="ChEBI" id="CHEBI:456216"/>
        <dbReference type="EC" id="2.7.11.1"/>
    </reaction>
</comment>
<keyword evidence="10" id="KW-1185">Reference proteome</keyword>
<gene>
    <name evidence="9" type="ORF">NCGR_LOCUS49176</name>
</gene>
<dbReference type="EC" id="2.7.11.1" evidence="2"/>
<dbReference type="SMART" id="SM00108">
    <property type="entry name" value="B_lectin"/>
    <property type="match status" value="1"/>
</dbReference>
<evidence type="ECO:0000256" key="1">
    <source>
        <dbReference type="ARBA" id="ARBA00004479"/>
    </source>
</evidence>
<keyword evidence="3 7" id="KW-0732">Signal</keyword>
<dbReference type="GO" id="GO:0051707">
    <property type="term" value="P:response to other organism"/>
    <property type="evidence" value="ECO:0007669"/>
    <property type="project" value="UniProtKB-ARBA"/>
</dbReference>
<feature type="signal peptide" evidence="7">
    <location>
        <begin position="1"/>
        <end position="24"/>
    </location>
</feature>
<dbReference type="EMBL" id="CAJGYO010000013">
    <property type="protein sequence ID" value="CAD6265871.1"/>
    <property type="molecule type" value="Genomic_DNA"/>
</dbReference>
<dbReference type="PANTHER" id="PTHR47976">
    <property type="entry name" value="G-TYPE LECTIN S-RECEPTOR-LIKE SERINE/THREONINE-PROTEIN KINASE SD2-5"/>
    <property type="match status" value="1"/>
</dbReference>
<dbReference type="GO" id="GO:0004674">
    <property type="term" value="F:protein serine/threonine kinase activity"/>
    <property type="evidence" value="ECO:0007669"/>
    <property type="project" value="UniProtKB-EC"/>
</dbReference>
<dbReference type="Proteomes" id="UP000604825">
    <property type="component" value="Unassembled WGS sequence"/>
</dbReference>
<evidence type="ECO:0000259" key="8">
    <source>
        <dbReference type="PROSITE" id="PS50927"/>
    </source>
</evidence>
<dbReference type="PANTHER" id="PTHR47976:SF42">
    <property type="entry name" value="RECEPTOR-LIKE SERINE_THREONINE-PROTEIN KINASE"/>
    <property type="match status" value="1"/>
</dbReference>
<dbReference type="SUPFAM" id="SSF51110">
    <property type="entry name" value="alpha-D-mannose-specific plant lectins"/>
    <property type="match status" value="1"/>
</dbReference>
<dbReference type="AlphaFoldDB" id="A0A811R748"/>
<dbReference type="Gene3D" id="2.90.10.30">
    <property type="match status" value="1"/>
</dbReference>
<dbReference type="InterPro" id="IPR051343">
    <property type="entry name" value="G-type_lectin_kinases/EP1-like"/>
</dbReference>
<accession>A0A811R748</accession>
<evidence type="ECO:0000256" key="6">
    <source>
        <dbReference type="ARBA" id="ARBA00048679"/>
    </source>
</evidence>
<comment type="caution">
    <text evidence="9">The sequence shown here is derived from an EMBL/GenBank/DDBJ whole genome shotgun (WGS) entry which is preliminary data.</text>
</comment>
<protein>
    <recommendedName>
        <fullName evidence="2">non-specific serine/threonine protein kinase</fullName>
        <ecNumber evidence="2">2.7.11.1</ecNumber>
    </recommendedName>
</protein>
<feature type="domain" description="Bulb-type lectin" evidence="8">
    <location>
        <begin position="49"/>
        <end position="172"/>
    </location>
</feature>
<comment type="subcellular location">
    <subcellularLocation>
        <location evidence="1">Membrane</location>
        <topology evidence="1">Single-pass type I membrane protein</topology>
    </subcellularLocation>
</comment>
<dbReference type="FunFam" id="2.90.10.30:FF:000003">
    <property type="entry name" value="Os04g0303100 protein"/>
    <property type="match status" value="1"/>
</dbReference>
<dbReference type="InterPro" id="IPR036426">
    <property type="entry name" value="Bulb-type_lectin_dom_sf"/>
</dbReference>
<evidence type="ECO:0000313" key="10">
    <source>
        <dbReference type="Proteomes" id="UP000604825"/>
    </source>
</evidence>
<evidence type="ECO:0000313" key="9">
    <source>
        <dbReference type="EMBL" id="CAD6265871.1"/>
    </source>
</evidence>
<dbReference type="CDD" id="cd00028">
    <property type="entry name" value="B_lectin"/>
    <property type="match status" value="1"/>
</dbReference>
<comment type="catalytic activity">
    <reaction evidence="5">
        <text>L-threonyl-[protein] + ATP = O-phospho-L-threonyl-[protein] + ADP + H(+)</text>
        <dbReference type="Rhea" id="RHEA:46608"/>
        <dbReference type="Rhea" id="RHEA-COMP:11060"/>
        <dbReference type="Rhea" id="RHEA-COMP:11605"/>
        <dbReference type="ChEBI" id="CHEBI:15378"/>
        <dbReference type="ChEBI" id="CHEBI:30013"/>
        <dbReference type="ChEBI" id="CHEBI:30616"/>
        <dbReference type="ChEBI" id="CHEBI:61977"/>
        <dbReference type="ChEBI" id="CHEBI:456216"/>
        <dbReference type="EC" id="2.7.11.1"/>
    </reaction>
</comment>
<reference evidence="9" key="1">
    <citation type="submission" date="2020-10" db="EMBL/GenBank/DDBJ databases">
        <authorList>
            <person name="Han B."/>
            <person name="Lu T."/>
            <person name="Zhao Q."/>
            <person name="Huang X."/>
            <person name="Zhao Y."/>
        </authorList>
    </citation>
    <scope>NUCLEOTIDE SEQUENCE</scope>
</reference>
<evidence type="ECO:0000256" key="2">
    <source>
        <dbReference type="ARBA" id="ARBA00012513"/>
    </source>
</evidence>
<evidence type="ECO:0000256" key="7">
    <source>
        <dbReference type="SAM" id="SignalP"/>
    </source>
</evidence>
<keyword evidence="4" id="KW-0675">Receptor</keyword>
<dbReference type="GO" id="GO:0016020">
    <property type="term" value="C:membrane"/>
    <property type="evidence" value="ECO:0007669"/>
    <property type="project" value="UniProtKB-SubCell"/>
</dbReference>
<organism evidence="9 10">
    <name type="scientific">Miscanthus lutarioriparius</name>
    <dbReference type="NCBI Taxonomy" id="422564"/>
    <lineage>
        <taxon>Eukaryota</taxon>
        <taxon>Viridiplantae</taxon>
        <taxon>Streptophyta</taxon>
        <taxon>Embryophyta</taxon>
        <taxon>Tracheophyta</taxon>
        <taxon>Spermatophyta</taxon>
        <taxon>Magnoliopsida</taxon>
        <taxon>Liliopsida</taxon>
        <taxon>Poales</taxon>
        <taxon>Poaceae</taxon>
        <taxon>PACMAD clade</taxon>
        <taxon>Panicoideae</taxon>
        <taxon>Andropogonodae</taxon>
        <taxon>Andropogoneae</taxon>
        <taxon>Saccharinae</taxon>
        <taxon>Miscanthus</taxon>
    </lineage>
</organism>
<sequence>MQCFNKSMALLFFLGFCSPRSIIAQPSSVPVVPPPKFNPNFWIISTMQRVESSSNTSIGQGDTTFLPVLHNSGFSYGTYFGFYTMDSHSFILVIALSGPQGPIVWSANPDNPVSPSAILTFTAEGDLLLQDSGTFIWSTATKNKSVAGMRLDLSGNLVLFDQNSSLVWQSFDHPTDTLVMGQSLCSGTKLRAKLSSQKWSSSRFYLSAELNGLRHYFEPAAYTQLFQSTATSTPTKSSACYAFANGSFGFPDKIFSLPSASSLQFMRLESDGHLRLYEMQEQNSPRMLLDVLSTVVAFCDYPLACGDYGVCNSGQCSCPSFSTFRFQNERLPGSGCIPLSGISCEHAHDHKLIPLNNISYFSHSSFSKLAASGYSEYDCKQSCLMNCSCQMIHQISFQHL</sequence>
<evidence type="ECO:0000256" key="5">
    <source>
        <dbReference type="ARBA" id="ARBA00047899"/>
    </source>
</evidence>
<dbReference type="PROSITE" id="PS50927">
    <property type="entry name" value="BULB_LECTIN"/>
    <property type="match status" value="1"/>
</dbReference>
<name>A0A811R748_9POAL</name>
<proteinExistence type="predicted"/>
<dbReference type="InterPro" id="IPR001480">
    <property type="entry name" value="Bulb-type_lectin_dom"/>
</dbReference>